<evidence type="ECO:0000256" key="2">
    <source>
        <dbReference type="RuleBase" id="RU361268"/>
    </source>
</evidence>
<dbReference type="Gene3D" id="2.20.25.20">
    <property type="match status" value="1"/>
</dbReference>
<dbReference type="Proteomes" id="UP000887540">
    <property type="component" value="Unplaced"/>
</dbReference>
<accession>A0A914C862</accession>
<dbReference type="GO" id="GO:0005956">
    <property type="term" value="C:protein kinase CK2 complex"/>
    <property type="evidence" value="ECO:0007669"/>
    <property type="project" value="UniProtKB-UniRule"/>
</dbReference>
<keyword evidence="3" id="KW-1185">Reference proteome</keyword>
<evidence type="ECO:0000313" key="4">
    <source>
        <dbReference type="WBParaSite" id="ACRNAN_Path_518.g1964.t1"/>
    </source>
</evidence>
<dbReference type="FunFam" id="2.20.25.20:FF:000002">
    <property type="entry name" value="Casein kinase II subunit beta"/>
    <property type="match status" value="1"/>
</dbReference>
<evidence type="ECO:0000313" key="3">
    <source>
        <dbReference type="Proteomes" id="UP000887540"/>
    </source>
</evidence>
<evidence type="ECO:0000256" key="1">
    <source>
        <dbReference type="ARBA" id="ARBA00006941"/>
    </source>
</evidence>
<dbReference type="PROSITE" id="PS01101">
    <property type="entry name" value="CK2_BETA"/>
    <property type="match status" value="1"/>
</dbReference>
<dbReference type="SMART" id="SM01085">
    <property type="entry name" value="CK_II_beta"/>
    <property type="match status" value="1"/>
</dbReference>
<dbReference type="InterPro" id="IPR000704">
    <property type="entry name" value="Casein_kinase_II_reg-sub"/>
</dbReference>
<dbReference type="Pfam" id="PF01214">
    <property type="entry name" value="CK_II_beta"/>
    <property type="match status" value="1"/>
</dbReference>
<dbReference type="WBParaSite" id="ACRNAN_Path_518.g1964.t1">
    <property type="protein sequence ID" value="ACRNAN_Path_518.g1964.t1"/>
    <property type="gene ID" value="ACRNAN_Path_518.g1964"/>
</dbReference>
<comment type="similarity">
    <text evidence="1 2">Belongs to the casein kinase 2 subunit beta family.</text>
</comment>
<dbReference type="AlphaFoldDB" id="A0A914C862"/>
<dbReference type="GO" id="GO:0005737">
    <property type="term" value="C:cytoplasm"/>
    <property type="evidence" value="ECO:0007669"/>
    <property type="project" value="TreeGrafter"/>
</dbReference>
<dbReference type="PRINTS" id="PR00472">
    <property type="entry name" value="CASNKINASEII"/>
</dbReference>
<dbReference type="PANTHER" id="PTHR11740:SF0">
    <property type="entry name" value="CASEIN KINASE II SUBUNIT BETA"/>
    <property type="match status" value="1"/>
</dbReference>
<organism evidence="3 4">
    <name type="scientific">Acrobeloides nanus</name>
    <dbReference type="NCBI Taxonomy" id="290746"/>
    <lineage>
        <taxon>Eukaryota</taxon>
        <taxon>Metazoa</taxon>
        <taxon>Ecdysozoa</taxon>
        <taxon>Nematoda</taxon>
        <taxon>Chromadorea</taxon>
        <taxon>Rhabditida</taxon>
        <taxon>Tylenchina</taxon>
        <taxon>Cephalobomorpha</taxon>
        <taxon>Cephaloboidea</taxon>
        <taxon>Cephalobidae</taxon>
        <taxon>Acrobeloides</taxon>
    </lineage>
</organism>
<dbReference type="Gene3D" id="1.10.1820.10">
    <property type="entry name" value="protein kinase ck2 holoenzyme, chain C, domain 1"/>
    <property type="match status" value="1"/>
</dbReference>
<protein>
    <recommendedName>
        <fullName evidence="2">Casein kinase II subunit beta</fullName>
        <shortName evidence="2">CK II beta</shortName>
    </recommendedName>
</protein>
<sequence>MMVFRRLHIRKFHGLLGFVDHEIDEDYIEDRFNLTGLPEQVPHFRQALDIILDLEADEFNDSQLEFIEQSAEILYGLIHARFILTNTGIQKMISKWKSEEFGTCPRAFCESQPTLPIGLSDIKSEYKVKVYCPKCRDIYVPRSSKHHHIDGAYFGTGFPHMLFFVHPELLPPQPSKRYVPRLYGFKISPLAYNIQNEADQND</sequence>
<dbReference type="GO" id="GO:0019887">
    <property type="term" value="F:protein kinase regulator activity"/>
    <property type="evidence" value="ECO:0007669"/>
    <property type="project" value="InterPro"/>
</dbReference>
<proteinExistence type="inferred from homology"/>
<dbReference type="SUPFAM" id="SSF57798">
    <property type="entry name" value="Casein kinase II beta subunit"/>
    <property type="match status" value="1"/>
</dbReference>
<dbReference type="PANTHER" id="PTHR11740">
    <property type="entry name" value="CASEIN KINASE II SUBUNIT BETA"/>
    <property type="match status" value="1"/>
</dbReference>
<name>A0A914C862_9BILA</name>
<reference evidence="4" key="1">
    <citation type="submission" date="2022-11" db="UniProtKB">
        <authorList>
            <consortium name="WormBaseParasite"/>
        </authorList>
    </citation>
    <scope>IDENTIFICATION</scope>
</reference>
<comment type="subunit">
    <text evidence="2">Tetramer of two alpha and two beta subunits.</text>
</comment>
<dbReference type="InterPro" id="IPR016149">
    <property type="entry name" value="Casein_kin_II_reg-sub_N"/>
</dbReference>
<dbReference type="InterPro" id="IPR035991">
    <property type="entry name" value="Casein_kinase_II_beta-like"/>
</dbReference>